<comment type="caution">
    <text evidence="2">The sequence shown here is derived from an EMBL/GenBank/DDBJ whole genome shotgun (WGS) entry which is preliminary data.</text>
</comment>
<reference evidence="2" key="1">
    <citation type="submission" date="2020-03" db="EMBL/GenBank/DDBJ databases">
        <authorList>
            <person name="Weist P."/>
        </authorList>
    </citation>
    <scope>NUCLEOTIDE SEQUENCE</scope>
</reference>
<dbReference type="AlphaFoldDB" id="A0A9N7UWQ0"/>
<evidence type="ECO:0000313" key="2">
    <source>
        <dbReference type="EMBL" id="CAB1438675.1"/>
    </source>
</evidence>
<proteinExistence type="predicted"/>
<evidence type="ECO:0000256" key="1">
    <source>
        <dbReference type="SAM" id="MobiDB-lite"/>
    </source>
</evidence>
<sequence>MRRVVLQQRRLHPTAVGPRTCVISRRTCAHVCTSPSRWCVRWFVVRLPDGARHEATDPHRWSLLTAGRLTMTEGVITPSAMKRSRREDDCDVFKDVKDRRCRRSFSKRAGNSVCHPRPYGLDGGGGRLDDLYCSQPPGGDQNASASLSEGVTSSIFIQSMGQTVIQTVVAGSCCSERSSVRGTEQDKSGSVVKPSHGSPPPGAGPDRRLSVPLMTSHRGRGHRPPPLGFLSDVHWDPAERLLTSIQCVLDS</sequence>
<evidence type="ECO:0000313" key="3">
    <source>
        <dbReference type="Proteomes" id="UP001153269"/>
    </source>
</evidence>
<dbReference type="Proteomes" id="UP001153269">
    <property type="component" value="Unassembled WGS sequence"/>
</dbReference>
<feature type="region of interest" description="Disordered" evidence="1">
    <location>
        <begin position="176"/>
        <end position="226"/>
    </location>
</feature>
<dbReference type="EMBL" id="CADEAL010002190">
    <property type="protein sequence ID" value="CAB1438675.1"/>
    <property type="molecule type" value="Genomic_DNA"/>
</dbReference>
<gene>
    <name evidence="2" type="ORF">PLEPLA_LOCUS26560</name>
</gene>
<organism evidence="2 3">
    <name type="scientific">Pleuronectes platessa</name>
    <name type="common">European plaice</name>
    <dbReference type="NCBI Taxonomy" id="8262"/>
    <lineage>
        <taxon>Eukaryota</taxon>
        <taxon>Metazoa</taxon>
        <taxon>Chordata</taxon>
        <taxon>Craniata</taxon>
        <taxon>Vertebrata</taxon>
        <taxon>Euteleostomi</taxon>
        <taxon>Actinopterygii</taxon>
        <taxon>Neopterygii</taxon>
        <taxon>Teleostei</taxon>
        <taxon>Neoteleostei</taxon>
        <taxon>Acanthomorphata</taxon>
        <taxon>Carangaria</taxon>
        <taxon>Pleuronectiformes</taxon>
        <taxon>Pleuronectoidei</taxon>
        <taxon>Pleuronectidae</taxon>
        <taxon>Pleuronectes</taxon>
    </lineage>
</organism>
<accession>A0A9N7UWQ0</accession>
<name>A0A9N7UWQ0_PLEPL</name>
<protein>
    <submittedName>
        <fullName evidence="2">Uncharacterized protein</fullName>
    </submittedName>
</protein>
<keyword evidence="3" id="KW-1185">Reference proteome</keyword>